<comment type="caution">
    <text evidence="3">The sequence shown here is derived from an EMBL/GenBank/DDBJ whole genome shotgun (WGS) entry which is preliminary data.</text>
</comment>
<feature type="compositionally biased region" description="Polar residues" evidence="1">
    <location>
        <begin position="125"/>
        <end position="134"/>
    </location>
</feature>
<dbReference type="EMBL" id="JWIR02000032">
    <property type="protein sequence ID" value="KKB40163.1"/>
    <property type="molecule type" value="Genomic_DNA"/>
</dbReference>
<dbReference type="Pfam" id="PF11181">
    <property type="entry name" value="YflT"/>
    <property type="match status" value="1"/>
</dbReference>
<dbReference type="AlphaFoldDB" id="A0A0F5I3Y9"/>
<evidence type="ECO:0000313" key="4">
    <source>
        <dbReference type="Proteomes" id="UP000031563"/>
    </source>
</evidence>
<keyword evidence="4" id="KW-1185">Reference proteome</keyword>
<evidence type="ECO:0000313" key="3">
    <source>
        <dbReference type="EMBL" id="KKB40163.1"/>
    </source>
</evidence>
<dbReference type="InterPro" id="IPR025889">
    <property type="entry name" value="GSP17M-like_dom"/>
</dbReference>
<name>A0A0F5I3Y9_BACTR</name>
<dbReference type="STRING" id="1221996.QY95_01796"/>
<organism evidence="3 4">
    <name type="scientific">Bacillus thermotolerans</name>
    <name type="common">Quasibacillus thermotolerans</name>
    <dbReference type="NCBI Taxonomy" id="1221996"/>
    <lineage>
        <taxon>Bacteria</taxon>
        <taxon>Bacillati</taxon>
        <taxon>Bacillota</taxon>
        <taxon>Bacilli</taxon>
        <taxon>Bacillales</taxon>
        <taxon>Bacillaceae</taxon>
        <taxon>Bacillus</taxon>
    </lineage>
</organism>
<dbReference type="Proteomes" id="UP000031563">
    <property type="component" value="Unassembled WGS sequence"/>
</dbReference>
<sequence length="179" mass="20108">MPDKQVIGLCKSDIDAIRRIEDLQAKGYDANQLYAITKDEDFHLRLQNNTKAEVTSAGPSIVEKVKSIFTKGQPIKEYLLEFGLSEGDAEAYHKGIDNELILLVMDQSKEARQETAADQERARPNSGQAGNAHSASPLPTREEAERRQRLQENSEITEPSVTDDAVIPPNQQPYHRDFF</sequence>
<feature type="compositionally biased region" description="Basic and acidic residues" evidence="1">
    <location>
        <begin position="140"/>
        <end position="152"/>
    </location>
</feature>
<gene>
    <name evidence="3" type="ORF">QY95_01796</name>
</gene>
<proteinExistence type="predicted"/>
<evidence type="ECO:0000259" key="2">
    <source>
        <dbReference type="Pfam" id="PF11181"/>
    </source>
</evidence>
<feature type="compositionally biased region" description="Basic and acidic residues" evidence="1">
    <location>
        <begin position="111"/>
        <end position="123"/>
    </location>
</feature>
<feature type="region of interest" description="Disordered" evidence="1">
    <location>
        <begin position="111"/>
        <end position="179"/>
    </location>
</feature>
<reference evidence="3" key="1">
    <citation type="submission" date="2015-02" db="EMBL/GenBank/DDBJ databases">
        <title>Genome Assembly of Bacillaceae bacterium MTCC 8252.</title>
        <authorList>
            <person name="Verma A."/>
            <person name="Khatri I."/>
            <person name="Mual P."/>
            <person name="Subramanian S."/>
            <person name="Krishnamurthi S."/>
        </authorList>
    </citation>
    <scope>NUCLEOTIDE SEQUENCE [LARGE SCALE GENOMIC DNA]</scope>
    <source>
        <strain evidence="3">MTCC 8252</strain>
    </source>
</reference>
<evidence type="ECO:0000256" key="1">
    <source>
        <dbReference type="SAM" id="MobiDB-lite"/>
    </source>
</evidence>
<dbReference type="RefSeq" id="WP_040047797.1">
    <property type="nucleotide sequence ID" value="NZ_JWIR02000032.1"/>
</dbReference>
<feature type="domain" description="General stress protein 17M-like" evidence="2">
    <location>
        <begin position="5"/>
        <end position="98"/>
    </location>
</feature>
<protein>
    <recommendedName>
        <fullName evidence="2">General stress protein 17M-like domain-containing protein</fullName>
    </recommendedName>
</protein>
<accession>A0A0F5I3Y9</accession>